<dbReference type="AlphaFoldDB" id="A0AAP3BK86"/>
<protein>
    <recommendedName>
        <fullName evidence="3">HNH endonuclease</fullName>
    </recommendedName>
</protein>
<dbReference type="RefSeq" id="WP_264967266.1">
    <property type="nucleotide sequence ID" value="NZ_JAPDVK010000006.1"/>
</dbReference>
<gene>
    <name evidence="1" type="ORF">ONT16_16945</name>
</gene>
<evidence type="ECO:0008006" key="3">
    <source>
        <dbReference type="Google" id="ProtNLM"/>
    </source>
</evidence>
<comment type="caution">
    <text evidence="1">The sequence shown here is derived from an EMBL/GenBank/DDBJ whole genome shotgun (WGS) entry which is preliminary data.</text>
</comment>
<proteinExistence type="predicted"/>
<dbReference type="EMBL" id="JAPDVK010000006">
    <property type="protein sequence ID" value="MCW4129897.1"/>
    <property type="molecule type" value="Genomic_DNA"/>
</dbReference>
<organism evidence="1 2">
    <name type="scientific">Segatella copri</name>
    <dbReference type="NCBI Taxonomy" id="165179"/>
    <lineage>
        <taxon>Bacteria</taxon>
        <taxon>Pseudomonadati</taxon>
        <taxon>Bacteroidota</taxon>
        <taxon>Bacteroidia</taxon>
        <taxon>Bacteroidales</taxon>
        <taxon>Prevotellaceae</taxon>
        <taxon>Segatella</taxon>
    </lineage>
</organism>
<evidence type="ECO:0000313" key="2">
    <source>
        <dbReference type="Proteomes" id="UP001209344"/>
    </source>
</evidence>
<sequence>MEHKTGHPKKQLKSDQFGKCAYCERSLNGDFGAVEHFRPKGGYQIEDEKYLRKPGYYWLAYDWNNLLYSCSECNTSYKRNFFPLANENQRDIEHENITKEEPLLLNPATDEIGDYIEFHRHLIAVRDTAPFKNKAVKTIELFKLNDRSVLKASRLKVWNQYENYCKMRKIAILKGNRELLGLVDDSISKLTAEDAEFTGMFKYQRK</sequence>
<reference evidence="1" key="1">
    <citation type="submission" date="2022-11" db="EMBL/GenBank/DDBJ databases">
        <title>Genomic repertoires linked with pathogenic potency of arthritogenic Prevotella copri isolated from the gut of rheumatoid arthritis patients.</title>
        <authorList>
            <person name="Nii T."/>
            <person name="Maeda Y."/>
            <person name="Motooka D."/>
            <person name="Naito M."/>
            <person name="Matsumoto Y."/>
            <person name="Ogawa T."/>
            <person name="Oguro-Igashira E."/>
            <person name="Kishikawa T."/>
            <person name="Yamashita M."/>
            <person name="Koizumi S."/>
            <person name="Kurakawa T."/>
            <person name="Okumura R."/>
            <person name="Kayama H."/>
            <person name="Murakami M."/>
            <person name="Sakaguchi T."/>
            <person name="Das B."/>
            <person name="Nakamura S."/>
            <person name="Okada Y."/>
            <person name="Kumanogoh A."/>
            <person name="Takeda K."/>
        </authorList>
    </citation>
    <scope>NUCLEOTIDE SEQUENCE</scope>
    <source>
        <strain evidence="1">F3-75</strain>
    </source>
</reference>
<evidence type="ECO:0000313" key="1">
    <source>
        <dbReference type="EMBL" id="MCW4129897.1"/>
    </source>
</evidence>
<accession>A0AAP3BK86</accession>
<dbReference type="Gene3D" id="1.10.30.50">
    <property type="match status" value="1"/>
</dbReference>
<dbReference type="Proteomes" id="UP001209344">
    <property type="component" value="Unassembled WGS sequence"/>
</dbReference>
<name>A0AAP3BK86_9BACT</name>